<accession>A0A8T0I8D4</accession>
<organism evidence="1 2">
    <name type="scientific">Ceratodon purpureus</name>
    <name type="common">Fire moss</name>
    <name type="synonym">Dicranum purpureum</name>
    <dbReference type="NCBI Taxonomy" id="3225"/>
    <lineage>
        <taxon>Eukaryota</taxon>
        <taxon>Viridiplantae</taxon>
        <taxon>Streptophyta</taxon>
        <taxon>Embryophyta</taxon>
        <taxon>Bryophyta</taxon>
        <taxon>Bryophytina</taxon>
        <taxon>Bryopsida</taxon>
        <taxon>Dicranidae</taxon>
        <taxon>Pseudoditrichales</taxon>
        <taxon>Ditrichaceae</taxon>
        <taxon>Ceratodon</taxon>
    </lineage>
</organism>
<dbReference type="AlphaFoldDB" id="A0A8T0I8D4"/>
<evidence type="ECO:0000313" key="1">
    <source>
        <dbReference type="EMBL" id="KAG0579940.1"/>
    </source>
</evidence>
<comment type="caution">
    <text evidence="1">The sequence shown here is derived from an EMBL/GenBank/DDBJ whole genome shotgun (WGS) entry which is preliminary data.</text>
</comment>
<protein>
    <submittedName>
        <fullName evidence="1">Uncharacterized protein</fullName>
    </submittedName>
</protein>
<sequence>MIDVIDQLMHFSDSVMLHLGVCCLVSKSGNVRFRVRNRDLIAMLYLDYRHPSFGQTKLLCRAKCIHHFFDG</sequence>
<name>A0A8T0I8D4_CERPU</name>
<keyword evidence="2" id="KW-1185">Reference proteome</keyword>
<gene>
    <name evidence="1" type="ORF">KC19_4G136400</name>
</gene>
<dbReference type="Proteomes" id="UP000822688">
    <property type="component" value="Chromosome 4"/>
</dbReference>
<dbReference type="EMBL" id="CM026424">
    <property type="protein sequence ID" value="KAG0579940.1"/>
    <property type="molecule type" value="Genomic_DNA"/>
</dbReference>
<evidence type="ECO:0000313" key="2">
    <source>
        <dbReference type="Proteomes" id="UP000822688"/>
    </source>
</evidence>
<proteinExistence type="predicted"/>
<reference evidence="1" key="1">
    <citation type="submission" date="2020-06" db="EMBL/GenBank/DDBJ databases">
        <title>WGS assembly of Ceratodon purpureus strain R40.</title>
        <authorList>
            <person name="Carey S.B."/>
            <person name="Jenkins J."/>
            <person name="Shu S."/>
            <person name="Lovell J.T."/>
            <person name="Sreedasyam A."/>
            <person name="Maumus F."/>
            <person name="Tiley G.P."/>
            <person name="Fernandez-Pozo N."/>
            <person name="Barry K."/>
            <person name="Chen C."/>
            <person name="Wang M."/>
            <person name="Lipzen A."/>
            <person name="Daum C."/>
            <person name="Saski C.A."/>
            <person name="Payton A.C."/>
            <person name="Mcbreen J.C."/>
            <person name="Conrad R.E."/>
            <person name="Kollar L.M."/>
            <person name="Olsson S."/>
            <person name="Huttunen S."/>
            <person name="Landis J.B."/>
            <person name="Wickett N.J."/>
            <person name="Johnson M.G."/>
            <person name="Rensing S.A."/>
            <person name="Grimwood J."/>
            <person name="Schmutz J."/>
            <person name="Mcdaniel S.F."/>
        </authorList>
    </citation>
    <scope>NUCLEOTIDE SEQUENCE</scope>
    <source>
        <strain evidence="1">R40</strain>
    </source>
</reference>